<proteinExistence type="predicted"/>
<evidence type="ECO:0008006" key="4">
    <source>
        <dbReference type="Google" id="ProtNLM"/>
    </source>
</evidence>
<dbReference type="EMBL" id="JAPNKA010000001">
    <property type="protein sequence ID" value="MCY1076501.1"/>
    <property type="molecule type" value="Genomic_DNA"/>
</dbReference>
<accession>A0ABT4A4C8</accession>
<evidence type="ECO:0000313" key="3">
    <source>
        <dbReference type="Proteomes" id="UP001207654"/>
    </source>
</evidence>
<organism evidence="2 3">
    <name type="scientific">Archangium lansingense</name>
    <dbReference type="NCBI Taxonomy" id="2995310"/>
    <lineage>
        <taxon>Bacteria</taxon>
        <taxon>Pseudomonadati</taxon>
        <taxon>Myxococcota</taxon>
        <taxon>Myxococcia</taxon>
        <taxon>Myxococcales</taxon>
        <taxon>Cystobacterineae</taxon>
        <taxon>Archangiaceae</taxon>
        <taxon>Archangium</taxon>
    </lineage>
</organism>
<reference evidence="2 3" key="1">
    <citation type="submission" date="2022-11" db="EMBL/GenBank/DDBJ databases">
        <title>Minimal conservation of predation-associated metabolite biosynthetic gene clusters underscores biosynthetic potential of Myxococcota including descriptions for ten novel species: Archangium lansinium sp. nov., Myxococcus landrumus sp. nov., Nannocystis bai.</title>
        <authorList>
            <person name="Ahearne A."/>
            <person name="Stevens C."/>
            <person name="Phillips K."/>
        </authorList>
    </citation>
    <scope>NUCLEOTIDE SEQUENCE [LARGE SCALE GENOMIC DNA]</scope>
    <source>
        <strain evidence="2 3">MIWBW</strain>
    </source>
</reference>
<evidence type="ECO:0000313" key="2">
    <source>
        <dbReference type="EMBL" id="MCY1076501.1"/>
    </source>
</evidence>
<protein>
    <recommendedName>
        <fullName evidence="4">Lipoprotein</fullName>
    </recommendedName>
</protein>
<name>A0ABT4A4C8_9BACT</name>
<feature type="region of interest" description="Disordered" evidence="1">
    <location>
        <begin position="49"/>
        <end position="68"/>
    </location>
</feature>
<dbReference type="Proteomes" id="UP001207654">
    <property type="component" value="Unassembled WGS sequence"/>
</dbReference>
<comment type="caution">
    <text evidence="2">The sequence shown here is derived from an EMBL/GenBank/DDBJ whole genome shotgun (WGS) entry which is preliminary data.</text>
</comment>
<keyword evidence="3" id="KW-1185">Reference proteome</keyword>
<dbReference type="RefSeq" id="WP_267535385.1">
    <property type="nucleotide sequence ID" value="NZ_JAPNKA010000001.1"/>
</dbReference>
<gene>
    <name evidence="2" type="ORF">OV287_18655</name>
</gene>
<sequence length="363" mass="37968">MILLRKTPSAVALVVAAALLAPGCSERDGLDRRDAGGSAGCTGVCSEDGGLSSDAGTSVDGGSQADAGTWPTPVVMTLSEARELPVDSGMRVLLERVVIHTLERVERRTQDGQEQVRAWFWVVDPARPTQGLWVHKDWTDLPVGFVPQVGHRLDLTGQMQPESAFEQFNGYRTRLAQVELRLLGTLAVPADNFVLPGFGDADGGQARPNPELLGTRVYVPGPLFITDPSPLAFRRVPADASGPASSGFELSGGILVSTRYLSEPGSSDGGVAGCDGLALMVGDGGLGVFPLGIRGVWDTYTFVPCQDGGTGEGCPANPNGGRVPGTESPDGGLGNRYTHVLHPRNCDRDFGSGWDAGSMGSGK</sequence>
<feature type="region of interest" description="Disordered" evidence="1">
    <location>
        <begin position="313"/>
        <end position="335"/>
    </location>
</feature>
<evidence type="ECO:0000256" key="1">
    <source>
        <dbReference type="SAM" id="MobiDB-lite"/>
    </source>
</evidence>